<reference evidence="3" key="1">
    <citation type="submission" date="2022-10" db="EMBL/GenBank/DDBJ databases">
        <title>Culturing micro-colonial fungi from biological soil crusts in the Mojave desert and describing Neophaeococcomyces mojavensis, and introducing the new genera and species Taxawa tesnikishii.</title>
        <authorList>
            <person name="Kurbessoian T."/>
            <person name="Stajich J.E."/>
        </authorList>
    </citation>
    <scope>NUCLEOTIDE SEQUENCE</scope>
    <source>
        <strain evidence="3">TK_41</strain>
    </source>
</reference>
<feature type="transmembrane region" description="Helical" evidence="2">
    <location>
        <begin position="83"/>
        <end position="100"/>
    </location>
</feature>
<protein>
    <submittedName>
        <fullName evidence="3">Uncharacterized protein</fullName>
    </submittedName>
</protein>
<dbReference type="Proteomes" id="UP001172673">
    <property type="component" value="Unassembled WGS sequence"/>
</dbReference>
<dbReference type="AlphaFoldDB" id="A0AA39CLJ0"/>
<comment type="caution">
    <text evidence="3">The sequence shown here is derived from an EMBL/GenBank/DDBJ whole genome shotgun (WGS) entry which is preliminary data.</text>
</comment>
<dbReference type="EMBL" id="JAPDRK010000005">
    <property type="protein sequence ID" value="KAJ9612288.1"/>
    <property type="molecule type" value="Genomic_DNA"/>
</dbReference>
<evidence type="ECO:0000256" key="1">
    <source>
        <dbReference type="SAM" id="MobiDB-lite"/>
    </source>
</evidence>
<evidence type="ECO:0000256" key="2">
    <source>
        <dbReference type="SAM" id="Phobius"/>
    </source>
</evidence>
<name>A0AA39CLJ0_9EURO</name>
<evidence type="ECO:0000313" key="4">
    <source>
        <dbReference type="Proteomes" id="UP001172673"/>
    </source>
</evidence>
<proteinExistence type="predicted"/>
<gene>
    <name evidence="3" type="ORF">H2200_003885</name>
</gene>
<keyword evidence="2" id="KW-0812">Transmembrane</keyword>
<keyword evidence="2" id="KW-1133">Transmembrane helix</keyword>
<sequence>MQLTVGEVSGLIAVAIALLQFLVPNALTVILVALLSQEQNAVTWSAVSRSLSNSIWPVLLRSDSASSRGVPTKINLVTWCRPLALAMIAIAAIITPIGLYEDLLPSEEPHLVTFQAVVDTGTLGSGTQPRSDLGFSRNCGYLARLQCPGTTVVIEVSSDANWTNSTVEGDQPYDRRVPKVLASLYQSGLRDQPSSVSSFFDIQARQYQFGSEQGTFTNETYLLDSFKPMGSMIMDDSISLVDGLIVDMSKGRIGFRKHTIPTGLVYGAEWNEDILFLEPETVCVDTNLTYEVQIPVTDNVYNPAASSAYLVDKGGWVNMNITNPLTGPWFEDMQTSLLDNGDPSLQVRAYQAGWWNNVQNMYYFNISKPFTNRTAYLHSKLGERYPVNTSSYGLSSKDELLFGKFGYLFDGIPTTDYMPNGSFYLSADNYTGPYWSNPWNISSTNYSDIALTCAGAYGGDKANMTNIDIKCGLLLGPSSRVDGTTSNVYAPGSWWSRPIYSCASASKATIKTVHFNYNASRSGGLGSLNVTLIADKVYQDKSEMPLWGVEKPNMNLSSITPFWGLIDPSLENSVNLSTIRAEKIYIPASTVTWFTFGLAAKGTFNYLPATEGSPQIWSTIYGATTDTNINLGFDYTGSTNLALHQKWQKILTNGTGAAQIINLMYTDYAANYFTSTRSWLTPRDSLPPNLGETKTKRAVADAASNGQVPVQVYQRKIRYHFVYGIPAAICLVITALICTAALASIVFRQVSLGRIRYYIYSLSAGRLLGAFLFPTEGDPRADTKTWIDQVGRKPVRLPDPDAAGGGRFEKSHVRSYSLVDQKDSTKVATTTALDIDEGDSGTSHRSAA</sequence>
<keyword evidence="4" id="KW-1185">Reference proteome</keyword>
<organism evidence="3 4">
    <name type="scientific">Cladophialophora chaetospira</name>
    <dbReference type="NCBI Taxonomy" id="386627"/>
    <lineage>
        <taxon>Eukaryota</taxon>
        <taxon>Fungi</taxon>
        <taxon>Dikarya</taxon>
        <taxon>Ascomycota</taxon>
        <taxon>Pezizomycotina</taxon>
        <taxon>Eurotiomycetes</taxon>
        <taxon>Chaetothyriomycetidae</taxon>
        <taxon>Chaetothyriales</taxon>
        <taxon>Herpotrichiellaceae</taxon>
        <taxon>Cladophialophora</taxon>
    </lineage>
</organism>
<feature type="transmembrane region" description="Helical" evidence="2">
    <location>
        <begin position="721"/>
        <end position="747"/>
    </location>
</feature>
<feature type="region of interest" description="Disordered" evidence="1">
    <location>
        <begin position="821"/>
        <end position="848"/>
    </location>
</feature>
<evidence type="ECO:0000313" key="3">
    <source>
        <dbReference type="EMBL" id="KAJ9612288.1"/>
    </source>
</evidence>
<keyword evidence="2" id="KW-0472">Membrane</keyword>
<feature type="transmembrane region" description="Helical" evidence="2">
    <location>
        <begin position="12"/>
        <end position="35"/>
    </location>
</feature>
<accession>A0AA39CLJ0</accession>